<keyword evidence="10" id="KW-1185">Reference proteome</keyword>
<keyword evidence="6" id="KW-0539">Nucleus</keyword>
<feature type="domain" description="RWP-RK" evidence="8">
    <location>
        <begin position="429"/>
        <end position="515"/>
    </location>
</feature>
<dbReference type="PANTHER" id="PTHR46373:SF3">
    <property type="entry name" value="RWP-RK DOMAIN-CONTAINING PROTEIN"/>
    <property type="match status" value="1"/>
</dbReference>
<gene>
    <name evidence="9" type="ORF">EJB05_24056</name>
</gene>
<keyword evidence="5" id="KW-0804">Transcription</keyword>
<keyword evidence="3" id="KW-0175">Coiled coil</keyword>
<comment type="function">
    <text evidence="1">Putative transcription factor.</text>
</comment>
<evidence type="ECO:0000256" key="4">
    <source>
        <dbReference type="ARBA" id="ARBA00023125"/>
    </source>
</evidence>
<feature type="region of interest" description="Disordered" evidence="7">
    <location>
        <begin position="1"/>
        <end position="24"/>
    </location>
</feature>
<reference evidence="9 10" key="1">
    <citation type="journal article" date="2019" name="Sci. Rep.">
        <title>A high-quality genome of Eragrostis curvula grass provides insights into Poaceae evolution and supports new strategies to enhance forage quality.</title>
        <authorList>
            <person name="Carballo J."/>
            <person name="Santos B.A.C.M."/>
            <person name="Zappacosta D."/>
            <person name="Garbus I."/>
            <person name="Selva J.P."/>
            <person name="Gallo C.A."/>
            <person name="Diaz A."/>
            <person name="Albertini E."/>
            <person name="Caccamo M."/>
            <person name="Echenique V."/>
        </authorList>
    </citation>
    <scope>NUCLEOTIDE SEQUENCE [LARGE SCALE GENOMIC DNA]</scope>
    <source>
        <strain evidence="10">cv. Victoria</strain>
        <tissue evidence="9">Leaf</tissue>
    </source>
</reference>
<name>A0A5J9VA02_9POAL</name>
<dbReference type="PANTHER" id="PTHR46373">
    <property type="entry name" value="PROTEIN RKD4"/>
    <property type="match status" value="1"/>
</dbReference>
<keyword evidence="2" id="KW-0805">Transcription regulation</keyword>
<evidence type="ECO:0000256" key="6">
    <source>
        <dbReference type="ARBA" id="ARBA00023242"/>
    </source>
</evidence>
<evidence type="ECO:0000313" key="9">
    <source>
        <dbReference type="EMBL" id="TVU32331.1"/>
    </source>
</evidence>
<evidence type="ECO:0000313" key="10">
    <source>
        <dbReference type="Proteomes" id="UP000324897"/>
    </source>
</evidence>
<evidence type="ECO:0000256" key="2">
    <source>
        <dbReference type="ARBA" id="ARBA00023015"/>
    </source>
</evidence>
<evidence type="ECO:0000256" key="7">
    <source>
        <dbReference type="SAM" id="MobiDB-lite"/>
    </source>
</evidence>
<feature type="domain" description="RWP-RK" evidence="8">
    <location>
        <begin position="894"/>
        <end position="982"/>
    </location>
</feature>
<dbReference type="Pfam" id="PF02042">
    <property type="entry name" value="RWP-RK"/>
    <property type="match status" value="2"/>
</dbReference>
<evidence type="ECO:0000256" key="3">
    <source>
        <dbReference type="ARBA" id="ARBA00023054"/>
    </source>
</evidence>
<dbReference type="Gramene" id="TVU32331">
    <property type="protein sequence ID" value="TVU32331"/>
    <property type="gene ID" value="EJB05_24056"/>
</dbReference>
<feature type="non-terminal residue" evidence="9">
    <location>
        <position position="1"/>
    </location>
</feature>
<keyword evidence="4" id="KW-0238">DNA-binding</keyword>
<dbReference type="Proteomes" id="UP000324897">
    <property type="component" value="Chromosome 1"/>
</dbReference>
<dbReference type="EMBL" id="RWGY01000011">
    <property type="protein sequence ID" value="TVU32331.1"/>
    <property type="molecule type" value="Genomic_DNA"/>
</dbReference>
<dbReference type="InterPro" id="IPR003035">
    <property type="entry name" value="RWP-RK_dom"/>
</dbReference>
<dbReference type="PROSITE" id="PS51519">
    <property type="entry name" value="RWP_RK"/>
    <property type="match status" value="2"/>
</dbReference>
<dbReference type="GO" id="GO:0003700">
    <property type="term" value="F:DNA-binding transcription factor activity"/>
    <property type="evidence" value="ECO:0007669"/>
    <property type="project" value="InterPro"/>
</dbReference>
<protein>
    <recommendedName>
        <fullName evidence="8">RWP-RK domain-containing protein</fullName>
    </recommendedName>
</protein>
<dbReference type="AlphaFoldDB" id="A0A5J9VA02"/>
<feature type="region of interest" description="Disordered" evidence="7">
    <location>
        <begin position="580"/>
        <end position="605"/>
    </location>
</feature>
<dbReference type="InterPro" id="IPR044607">
    <property type="entry name" value="RKD-like"/>
</dbReference>
<accession>A0A5J9VA02</accession>
<comment type="caution">
    <text evidence="9">The sequence shown here is derived from an EMBL/GenBank/DDBJ whole genome shotgun (WGS) entry which is preliminary data.</text>
</comment>
<evidence type="ECO:0000259" key="8">
    <source>
        <dbReference type="PROSITE" id="PS51519"/>
    </source>
</evidence>
<sequence>MSDEGYDSSGDVDRFLMHSPLPEPHMDVAMDQPPVATHIVEGPQHAPDDDHALQAPMMLDPAPATGFHAPGAIDAVEHYHAATMEIQPSQMVAPAPEQAYGFPEAPAPPLAAAATGVDDALSSFESMFLGDPEGQALYEQFMRGEDDLAAFDVGPNATGDAAAATGVDDVLPSFEGMFHGAPGSQPLNDQFMNDGEDGIAAIFRGTDVGNASGGAAVEPSDVRPVEEHPVFVPFVRGQVDCTNCDTVWEALQESANHRHHLVVHGNGIGTFHHLITDRLYIGDDGQSTRNEQMYLDLEQRTFDWVRRFIANLVVALSDNSSGQLKHSWITSCAADSPSSSTTPPVNNAAHGQLELDMLKQILHAPATNDEAVAVPQTDRDQAPHQPTIQQAVENSQDDDIYIFDGTSWHGLNPPTTDSSNLTVQDGEYSAAAYPSLLAEQRKRLSSMSMADVIKLLHLSREDAAKQLKISASSLQRLCRKNDAGRWPGRNINALSSKIKKLEQAALRNVGTTGLLAIKEQIDKLKSDMEEIYKSFMKGIRENEMKKGAGSSGTNFFKPRAFAAMSDESYGADGDVHRFLLHSPLPEPEDEPVATHDGGPQHVSPADDHALQQAPLVLDPAPATGFHAPGAIDAVEPPQMLQAPDPDQPYGFPEAPAPAPPLAAAATGVDEALSSFVGMFLGDPEGQALYQQFKSGEDDLAAFDVGSDATTGDAAAATGGMFRGNPEAQSLYQEIMNDLAAFDVGSNATGDAAAATGIDDDALPPFEGAAGSHSPYDQFMMNDGEDGLAAIFRGPDHGNASGGAAVEPNDVRPVFVPFVPGQLDCTNCHSVWEAFQESEEAVAVPQTDRDQAPHQPIIQQAVENSQDDDIFDGTSWHGLNPPTMDSSNLSVQDGESSAAEYRSLLAEQRKKLSSMSMADVINLLHLSKEDAAKQLKISPSSLQRLCRKNDAGRWPSRKINALTSQIEKLEQAAMRNVGTTGLLAIKEQIEELKNKITLIYESFMAGIIRENEMKKGAGSSGSK</sequence>
<organism evidence="9 10">
    <name type="scientific">Eragrostis curvula</name>
    <name type="common">weeping love grass</name>
    <dbReference type="NCBI Taxonomy" id="38414"/>
    <lineage>
        <taxon>Eukaryota</taxon>
        <taxon>Viridiplantae</taxon>
        <taxon>Streptophyta</taxon>
        <taxon>Embryophyta</taxon>
        <taxon>Tracheophyta</taxon>
        <taxon>Spermatophyta</taxon>
        <taxon>Magnoliopsida</taxon>
        <taxon>Liliopsida</taxon>
        <taxon>Poales</taxon>
        <taxon>Poaceae</taxon>
        <taxon>PACMAD clade</taxon>
        <taxon>Chloridoideae</taxon>
        <taxon>Eragrostideae</taxon>
        <taxon>Eragrostidinae</taxon>
        <taxon>Eragrostis</taxon>
    </lineage>
</organism>
<proteinExistence type="predicted"/>
<dbReference type="OrthoDB" id="689721at2759"/>
<evidence type="ECO:0000256" key="1">
    <source>
        <dbReference type="ARBA" id="ARBA00004049"/>
    </source>
</evidence>
<evidence type="ECO:0000256" key="5">
    <source>
        <dbReference type="ARBA" id="ARBA00023163"/>
    </source>
</evidence>
<dbReference type="GO" id="GO:0003677">
    <property type="term" value="F:DNA binding"/>
    <property type="evidence" value="ECO:0007669"/>
    <property type="project" value="UniProtKB-KW"/>
</dbReference>